<dbReference type="GO" id="GO:0042910">
    <property type="term" value="F:xenobiotic transmembrane transporter activity"/>
    <property type="evidence" value="ECO:0007669"/>
    <property type="project" value="TreeGrafter"/>
</dbReference>
<keyword evidence="1" id="KW-1133">Transmembrane helix</keyword>
<dbReference type="SUPFAM" id="SSF82866">
    <property type="entry name" value="Multidrug efflux transporter AcrB transmembrane domain"/>
    <property type="match status" value="2"/>
</dbReference>
<dbReference type="Pfam" id="PF00873">
    <property type="entry name" value="ACR_tran"/>
    <property type="match status" value="1"/>
</dbReference>
<dbReference type="RefSeq" id="WP_110094627.1">
    <property type="nucleotide sequence ID" value="NZ_NKUE01000006.1"/>
</dbReference>
<dbReference type="Gene3D" id="1.20.1640.10">
    <property type="entry name" value="Multidrug efflux transporter AcrB transmembrane domain"/>
    <property type="match status" value="2"/>
</dbReference>
<feature type="transmembrane region" description="Helical" evidence="1">
    <location>
        <begin position="12"/>
        <end position="31"/>
    </location>
</feature>
<feature type="transmembrane region" description="Helical" evidence="1">
    <location>
        <begin position="920"/>
        <end position="938"/>
    </location>
</feature>
<feature type="transmembrane region" description="Helical" evidence="1">
    <location>
        <begin position="944"/>
        <end position="970"/>
    </location>
</feature>
<keyword evidence="1" id="KW-0812">Transmembrane</keyword>
<dbReference type="OrthoDB" id="9759330at2"/>
<dbReference type="Gene3D" id="3.30.2090.10">
    <property type="entry name" value="Multidrug efflux transporter AcrB TolC docking domain, DN and DC subdomains"/>
    <property type="match status" value="2"/>
</dbReference>
<feature type="transmembrane region" description="Helical" evidence="1">
    <location>
        <begin position="335"/>
        <end position="354"/>
    </location>
</feature>
<dbReference type="AlphaFoldDB" id="A0A2S3W3I0"/>
<feature type="transmembrane region" description="Helical" evidence="1">
    <location>
        <begin position="545"/>
        <end position="564"/>
    </location>
</feature>
<proteinExistence type="predicted"/>
<comment type="caution">
    <text evidence="2">The sequence shown here is derived from an EMBL/GenBank/DDBJ whole genome shotgun (WGS) entry which is preliminary data.</text>
</comment>
<keyword evidence="1" id="KW-0472">Membrane</keyword>
<feature type="transmembrane region" description="Helical" evidence="1">
    <location>
        <begin position="387"/>
        <end position="408"/>
    </location>
</feature>
<dbReference type="PANTHER" id="PTHR32063">
    <property type="match status" value="1"/>
</dbReference>
<dbReference type="PRINTS" id="PR00702">
    <property type="entry name" value="ACRIFLAVINRP"/>
</dbReference>
<feature type="transmembrane region" description="Helical" evidence="1">
    <location>
        <begin position="894"/>
        <end position="913"/>
    </location>
</feature>
<accession>A0A2S3W3I0</accession>
<protein>
    <submittedName>
        <fullName evidence="2">Cobalt-zinc-cadmium resistance protein CzcA</fullName>
    </submittedName>
</protein>
<dbReference type="InterPro" id="IPR001036">
    <property type="entry name" value="Acrflvin-R"/>
</dbReference>
<name>A0A2S3W3I0_9PROT</name>
<feature type="transmembrane region" description="Helical" evidence="1">
    <location>
        <begin position="456"/>
        <end position="478"/>
    </location>
</feature>
<keyword evidence="3" id="KW-1185">Reference proteome</keyword>
<dbReference type="SUPFAM" id="SSF82693">
    <property type="entry name" value="Multidrug efflux transporter AcrB pore domain, PN1, PN2, PC1 and PC2 subdomains"/>
    <property type="match status" value="2"/>
</dbReference>
<gene>
    <name evidence="2" type="primary">czcA_2</name>
    <name evidence="2" type="ORF">KMAL_09750</name>
</gene>
<evidence type="ECO:0000256" key="1">
    <source>
        <dbReference type="SAM" id="Phobius"/>
    </source>
</evidence>
<feature type="transmembrane region" description="Helical" evidence="1">
    <location>
        <begin position="428"/>
        <end position="450"/>
    </location>
</feature>
<dbReference type="Gene3D" id="3.30.70.1440">
    <property type="entry name" value="Multidrug efflux transporter AcrB pore domain"/>
    <property type="match status" value="1"/>
</dbReference>
<dbReference type="Gene3D" id="3.30.70.1430">
    <property type="entry name" value="Multidrug efflux transporter AcrB pore domain"/>
    <property type="match status" value="2"/>
</dbReference>
<dbReference type="PROSITE" id="PS50890">
    <property type="entry name" value="PUA"/>
    <property type="match status" value="1"/>
</dbReference>
<feature type="transmembrane region" description="Helical" evidence="1">
    <location>
        <begin position="1023"/>
        <end position="1045"/>
    </location>
</feature>
<feature type="transmembrane region" description="Helical" evidence="1">
    <location>
        <begin position="991"/>
        <end position="1011"/>
    </location>
</feature>
<dbReference type="GO" id="GO:0005886">
    <property type="term" value="C:plasma membrane"/>
    <property type="evidence" value="ECO:0007669"/>
    <property type="project" value="TreeGrafter"/>
</dbReference>
<dbReference type="InterPro" id="IPR027463">
    <property type="entry name" value="AcrB_DN_DC_subdom"/>
</dbReference>
<dbReference type="Gene3D" id="3.30.70.1320">
    <property type="entry name" value="Multidrug efflux transporter AcrB pore domain like"/>
    <property type="match status" value="1"/>
</dbReference>
<dbReference type="Proteomes" id="UP000237344">
    <property type="component" value="Unassembled WGS sequence"/>
</dbReference>
<organism evidence="2 3">
    <name type="scientific">Novacetimonas maltaceti</name>
    <dbReference type="NCBI Taxonomy" id="1203393"/>
    <lineage>
        <taxon>Bacteria</taxon>
        <taxon>Pseudomonadati</taxon>
        <taxon>Pseudomonadota</taxon>
        <taxon>Alphaproteobacteria</taxon>
        <taxon>Acetobacterales</taxon>
        <taxon>Acetobacteraceae</taxon>
        <taxon>Novacetimonas</taxon>
    </lineage>
</organism>
<evidence type="ECO:0000313" key="2">
    <source>
        <dbReference type="EMBL" id="POF63419.1"/>
    </source>
</evidence>
<dbReference type="PANTHER" id="PTHR32063:SF8">
    <property type="entry name" value="CATION EFFLUX PROTEIN"/>
    <property type="match status" value="1"/>
</dbReference>
<dbReference type="EMBL" id="POTC01000008">
    <property type="protein sequence ID" value="POF63419.1"/>
    <property type="molecule type" value="Genomic_DNA"/>
</dbReference>
<sequence length="1060" mass="113749">MNGIVVTALKRPYTFVVLSILIVVFGVRGLLRTPTDVFPSINIPVVAICWTYTGLMPEDMSGRVVYYYERALTATVNNIEHIESQSYYGRGIVKVFFQPGTDTAVAQTQITSVSQTVIKQMPAGMTPPLVLTYNASSVPVLTLQVSSDSMTASQIYDMSSNLIRPALVSVAGAAIPNPYGGQPGNIMVDLDQTKLLAHGLSATDIGNALGKQNIVLPAGDQQIGAFDYMVQTNASPEEIDSFNNMPIKQEGNSVVYLRDVAWVHAGGPPQTNMVLVKGHQAVLIVIMKSGDASTLSVVSGIKALLPGIIKTLPAGVNITVLGDASTFVKEAVRDVVQEMGTAALLTSLVVLLFLGSWRSTVIIATSIPLAMLCSVIGLGMAGQTINVMTLGGLALAVGILVDDATVMIENIDAHLEMDKDLETAIIDAANQIVIPTFVSTLCICIVWMPLFQLTGVAGWLFMPMAEAIIFAMIASFILSRTLVPTMAKYMLAAQVAAHHALAAGKIAPSQSIFARFQRGFEAYFVIFRNRYRDILMHLLATRRRFVPLFSLLAFCSLGLLFFAGQDFFPEINSNALSIHMRAPLGTKIAEAGKISMLVNYEIERLLPGEVEGIVNNCGLPFSPLNQAFIPTPTVGTQDCDLTVTLKDEEAPVAKYRAILRKGLAEKFPGTEITFMPADLTAKILNFGLPAPIDVQVSGRNLYGNFDFAEHLAARLRKITGVADVSVQEPMNTPTLRVNARRTYALGTGLTEADVANNALAVLSGSGQVSPTYWLDPKTGVSHLVDIQTPLQFLQTMNDLETIPIDRGDGNPQNLPPQILGGLSQIVQTGTPGEVAHYNIMPVFDIYATNEGLDLGTVSREVTRVVEEERKSLPHGSSLYVRGQATTMNGAYTQLISGLAMSILLVYLIIVVNFQSWLDPFIIITALPGALAGIAWSLFLTHTALSVPALTGAIMCMGTATANSILVVSFARERMDLHGDAVKAAIEAGFERIRPVLMTASAMIIGMLPMSLSNSQNAPLGRAVMGGLLVATCATLLFVPCVFALIHSRKSKTTTAEGERA</sequence>
<evidence type="ECO:0000313" key="3">
    <source>
        <dbReference type="Proteomes" id="UP000237344"/>
    </source>
</evidence>
<reference evidence="2 3" key="1">
    <citation type="submission" date="2018-01" db="EMBL/GenBank/DDBJ databases">
        <title>Draft Genome Sequence of Komagataeibacter maltaceti LMG 1529, a Vinegar Producing Acetic Acid Bacterium Isolated from Malt Vinegar Brewery Acetifiers.</title>
        <authorList>
            <person name="Zhang Q."/>
            <person name="Hollensteiner J."/>
            <person name="Poehlein A."/>
            <person name="Daniel R."/>
        </authorList>
    </citation>
    <scope>NUCLEOTIDE SEQUENCE [LARGE SCALE GENOMIC DNA]</scope>
    <source>
        <strain evidence="2 3">LMG 1529</strain>
    </source>
</reference>
<dbReference type="SUPFAM" id="SSF82714">
    <property type="entry name" value="Multidrug efflux transporter AcrB TolC docking domain, DN and DC subdomains"/>
    <property type="match status" value="1"/>
</dbReference>